<dbReference type="Proteomes" id="UP001176806">
    <property type="component" value="Unassembled WGS sequence"/>
</dbReference>
<keyword evidence="1" id="KW-0732">Signal</keyword>
<organism evidence="2 3">
    <name type="scientific">Flavivirga jejuensis</name>
    <dbReference type="NCBI Taxonomy" id="870487"/>
    <lineage>
        <taxon>Bacteria</taxon>
        <taxon>Pseudomonadati</taxon>
        <taxon>Bacteroidota</taxon>
        <taxon>Flavobacteriia</taxon>
        <taxon>Flavobacteriales</taxon>
        <taxon>Flavobacteriaceae</taxon>
        <taxon>Flavivirga</taxon>
    </lineage>
</organism>
<proteinExistence type="predicted"/>
<feature type="signal peptide" evidence="1">
    <location>
        <begin position="1"/>
        <end position="23"/>
    </location>
</feature>
<name>A0ABT8WUC3_9FLAO</name>
<dbReference type="PROSITE" id="PS51257">
    <property type="entry name" value="PROKAR_LIPOPROTEIN"/>
    <property type="match status" value="1"/>
</dbReference>
<sequence length="205" mass="23761">MKKISLIFLLGLLFSCTSSKVFEQEYYLVAGNGAMEFQQVKDSIFLKNCSQFINCDDSPKYSYRIKKDSLLSKGTKIIFLEGKKHNLNNHKVHDMTIILLEKKNGRKSINDNYKTDENEKLRFQTIYPKSELINLDQISNISSLEFNKILNEIMEEFKLSKRKVIKEIINLENDIISEKFKDLVIAAGYTPIGAQSETLFEQKLK</sequence>
<dbReference type="EMBL" id="JAUOEL010000009">
    <property type="protein sequence ID" value="MDO5976786.1"/>
    <property type="molecule type" value="Genomic_DNA"/>
</dbReference>
<evidence type="ECO:0008006" key="4">
    <source>
        <dbReference type="Google" id="ProtNLM"/>
    </source>
</evidence>
<accession>A0ABT8WUC3</accession>
<evidence type="ECO:0000313" key="3">
    <source>
        <dbReference type="Proteomes" id="UP001176806"/>
    </source>
</evidence>
<reference evidence="2" key="1">
    <citation type="submission" date="2023-07" db="EMBL/GenBank/DDBJ databases">
        <title>Two novel species in the genus Flavivirga.</title>
        <authorList>
            <person name="Kwon K."/>
        </authorList>
    </citation>
    <scope>NUCLEOTIDE SEQUENCE</scope>
    <source>
        <strain evidence="2">KACC 14158</strain>
    </source>
</reference>
<gene>
    <name evidence="2" type="ORF">Q4Q40_21510</name>
</gene>
<comment type="caution">
    <text evidence="2">The sequence shown here is derived from an EMBL/GenBank/DDBJ whole genome shotgun (WGS) entry which is preliminary data.</text>
</comment>
<dbReference type="RefSeq" id="WP_303304106.1">
    <property type="nucleotide sequence ID" value="NZ_BAABDA010000011.1"/>
</dbReference>
<protein>
    <recommendedName>
        <fullName evidence="4">DUF4369 domain-containing protein</fullName>
    </recommendedName>
</protein>
<evidence type="ECO:0000256" key="1">
    <source>
        <dbReference type="SAM" id="SignalP"/>
    </source>
</evidence>
<feature type="chain" id="PRO_5047492933" description="DUF4369 domain-containing protein" evidence="1">
    <location>
        <begin position="24"/>
        <end position="205"/>
    </location>
</feature>
<keyword evidence="3" id="KW-1185">Reference proteome</keyword>
<evidence type="ECO:0000313" key="2">
    <source>
        <dbReference type="EMBL" id="MDO5976786.1"/>
    </source>
</evidence>